<proteinExistence type="predicted"/>
<evidence type="ECO:0000313" key="2">
    <source>
        <dbReference type="Proteomes" id="UP000178841"/>
    </source>
</evidence>
<reference evidence="1 2" key="1">
    <citation type="journal article" date="2016" name="Nat. Commun.">
        <title>Thousands of microbial genomes shed light on interconnected biogeochemical processes in an aquifer system.</title>
        <authorList>
            <person name="Anantharaman K."/>
            <person name="Brown C.T."/>
            <person name="Hug L.A."/>
            <person name="Sharon I."/>
            <person name="Castelle C.J."/>
            <person name="Probst A.J."/>
            <person name="Thomas B.C."/>
            <person name="Singh A."/>
            <person name="Wilkins M.J."/>
            <person name="Karaoz U."/>
            <person name="Brodie E.L."/>
            <person name="Williams K.H."/>
            <person name="Hubbard S.S."/>
            <person name="Banfield J.F."/>
        </authorList>
    </citation>
    <scope>NUCLEOTIDE SEQUENCE [LARGE SCALE GENOMIC DNA]</scope>
</reference>
<dbReference type="Pfam" id="PF11104">
    <property type="entry name" value="PilM_2"/>
    <property type="match status" value="1"/>
</dbReference>
<gene>
    <name evidence="1" type="ORF">A2648_01165</name>
</gene>
<evidence type="ECO:0000313" key="1">
    <source>
        <dbReference type="EMBL" id="OGZ04178.1"/>
    </source>
</evidence>
<comment type="caution">
    <text evidence="1">The sequence shown here is derived from an EMBL/GenBank/DDBJ whole genome shotgun (WGS) entry which is preliminary data.</text>
</comment>
<dbReference type="SUPFAM" id="SSF53067">
    <property type="entry name" value="Actin-like ATPase domain"/>
    <property type="match status" value="2"/>
</dbReference>
<dbReference type="NCBIfam" id="TIGR01175">
    <property type="entry name" value="pilM"/>
    <property type="match status" value="1"/>
</dbReference>
<dbReference type="STRING" id="1798657.A2648_01165"/>
<dbReference type="InterPro" id="IPR005883">
    <property type="entry name" value="PilM"/>
</dbReference>
<dbReference type="PIRSF" id="PIRSF019169">
    <property type="entry name" value="PilM"/>
    <property type="match status" value="1"/>
</dbReference>
<dbReference type="AlphaFoldDB" id="A0A1G2CUP9"/>
<dbReference type="Gene3D" id="3.30.1490.300">
    <property type="match status" value="1"/>
</dbReference>
<accession>A0A1G2CUP9</accession>
<organism evidence="1 2">
    <name type="scientific">Candidatus Lloydbacteria bacterium RIFCSPHIGHO2_01_FULL_41_20</name>
    <dbReference type="NCBI Taxonomy" id="1798657"/>
    <lineage>
        <taxon>Bacteria</taxon>
        <taxon>Candidatus Lloydiibacteriota</taxon>
    </lineage>
</organism>
<dbReference type="InterPro" id="IPR043129">
    <property type="entry name" value="ATPase_NBD"/>
</dbReference>
<dbReference type="CDD" id="cd24049">
    <property type="entry name" value="ASKHA_NBD_PilM"/>
    <property type="match status" value="1"/>
</dbReference>
<sequence length="373" mass="40818">MENPLKNLSKLTDFFKSKEISAIGIDIGSSFIKVVQLKKKGGKAILETYGELALGPYADLAVGQMTNLSAEKLAEAIADILKESNITTKNAALSIPFSASLVSMIQLPKLSEGQLDSIIPIEARKYIPVPIGEVSIDWWVVPHPDEYEGADGEPVDIKNQKIDVLIAAIHSETVSKYQDVVNRVQLENIFFEIEMFSTIRSTFGHDMKLVMVLDMGAGTTKLSIVEYGVVKSSHSVGRGSQDITLSLSKSLGVSMEEAEKIKREHGLLEQNGNNQIKETISLSTDYIFSEINRVLLNYERKFSKTIGKVVLTGGGVLLPGFRDKAKEMLKAEIVYGDPFSKVEAPAFLEGLLKEAGPEFAVAIGLALRKLQDV</sequence>
<dbReference type="Proteomes" id="UP000178841">
    <property type="component" value="Unassembled WGS sequence"/>
</dbReference>
<name>A0A1G2CUP9_9BACT</name>
<evidence type="ECO:0008006" key="3">
    <source>
        <dbReference type="Google" id="ProtNLM"/>
    </source>
</evidence>
<dbReference type="Gene3D" id="3.30.420.40">
    <property type="match status" value="2"/>
</dbReference>
<protein>
    <recommendedName>
        <fullName evidence="3">SHS2 domain-containing protein</fullName>
    </recommendedName>
</protein>
<dbReference type="PANTHER" id="PTHR32432">
    <property type="entry name" value="CELL DIVISION PROTEIN FTSA-RELATED"/>
    <property type="match status" value="1"/>
</dbReference>
<dbReference type="InterPro" id="IPR050696">
    <property type="entry name" value="FtsA/MreB"/>
</dbReference>
<dbReference type="EMBL" id="MHLH01000010">
    <property type="protein sequence ID" value="OGZ04178.1"/>
    <property type="molecule type" value="Genomic_DNA"/>
</dbReference>
<dbReference type="PANTHER" id="PTHR32432:SF3">
    <property type="entry name" value="ETHANOLAMINE UTILIZATION PROTEIN EUTJ"/>
    <property type="match status" value="1"/>
</dbReference>